<evidence type="ECO:0000256" key="1">
    <source>
        <dbReference type="SAM" id="MobiDB-lite"/>
    </source>
</evidence>
<evidence type="ECO:0000313" key="4">
    <source>
        <dbReference type="Proteomes" id="UP001589844"/>
    </source>
</evidence>
<feature type="region of interest" description="Disordered" evidence="1">
    <location>
        <begin position="1"/>
        <end position="38"/>
    </location>
</feature>
<protein>
    <submittedName>
        <fullName evidence="3">DUF4157 domain-containing protein</fullName>
    </submittedName>
</protein>
<evidence type="ECO:0000259" key="2">
    <source>
        <dbReference type="Pfam" id="PF13699"/>
    </source>
</evidence>
<dbReference type="InterPro" id="IPR025295">
    <property type="entry name" value="eCIS_core_dom"/>
</dbReference>
<evidence type="ECO:0000313" key="3">
    <source>
        <dbReference type="EMBL" id="MFC0351959.1"/>
    </source>
</evidence>
<dbReference type="RefSeq" id="WP_390214683.1">
    <property type="nucleotide sequence ID" value="NZ_JBHLXJ010000035.1"/>
</dbReference>
<comment type="caution">
    <text evidence="3">The sequence shown here is derived from an EMBL/GenBank/DDBJ whole genome shotgun (WGS) entry which is preliminary data.</text>
</comment>
<dbReference type="Pfam" id="PF13699">
    <property type="entry name" value="eCIS_core"/>
    <property type="match status" value="1"/>
</dbReference>
<sequence>MNSSATSQYARSKHRQNIIQAQNKNSRVDTHESATDLRSQTQQLRAIQRMTQNSLQTQQLQAKTAFMGRPVAQRAEDEEALQAKLNTTQCVADEELTQKKSDADSSHTNHTGLPLQLKAGIESISGMNMDHVKVHYNSAQPAQLNAHAYAQGGDIHVAPGQEQHLPHEAWHVVQQAQGKVKPTMQMKAGVPINDEVSLEHEADMMGAQAMHVGLSHANTSQHSVSAISAPAQLTNKTALQRKRYDPNGATYQNDSENVWLDKNLAKIGHVFTQDAGTQGTRVELIEKFADAGEAVGSAVAGSTWITAAIDYDKPEIDNKIDPFRLRVSGVHSVNKNLALDYHFGPYNLGYVVKVNDNGNVSSMATRDQLTGNKKGIAASYSNQHHDTGDSDLENTANAIAVGRKQSDNEASLDANTKMAGEAARFNCVKNQLLNLRDNTYFFTHTDKRDVQWVTFADLWLTWSATFDKDFGISDERVKTAVASDSLKKLAGKIARGSGEPNKITTLVDYNLDESRQANETDRHKFVETTVTDNLGKINATRKALVTRALTNCDAVVYLPTVSKTGKTHTITMWQDGAAQVKAALPENTTLNEV</sequence>
<feature type="compositionally biased region" description="Basic and acidic residues" evidence="1">
    <location>
        <begin position="26"/>
        <end position="35"/>
    </location>
</feature>
<keyword evidence="4" id="KW-1185">Reference proteome</keyword>
<feature type="domain" description="eCIS core" evidence="2">
    <location>
        <begin position="113"/>
        <end position="178"/>
    </location>
</feature>
<dbReference type="Proteomes" id="UP001589844">
    <property type="component" value="Unassembled WGS sequence"/>
</dbReference>
<accession>A0ABV6IM83</accession>
<reference evidence="3 4" key="1">
    <citation type="submission" date="2024-09" db="EMBL/GenBank/DDBJ databases">
        <authorList>
            <person name="Sun Q."/>
            <person name="Mori K."/>
        </authorList>
    </citation>
    <scope>NUCLEOTIDE SEQUENCE [LARGE SCALE GENOMIC DNA]</scope>
    <source>
        <strain evidence="3 4">CCM 8677</strain>
    </source>
</reference>
<organism evidence="3 4">
    <name type="scientific">Undibacterium danionis</name>
    <dbReference type="NCBI Taxonomy" id="1812100"/>
    <lineage>
        <taxon>Bacteria</taxon>
        <taxon>Pseudomonadati</taxon>
        <taxon>Pseudomonadota</taxon>
        <taxon>Betaproteobacteria</taxon>
        <taxon>Burkholderiales</taxon>
        <taxon>Oxalobacteraceae</taxon>
        <taxon>Undibacterium</taxon>
    </lineage>
</organism>
<proteinExistence type="predicted"/>
<feature type="compositionally biased region" description="Polar residues" evidence="1">
    <location>
        <begin position="1"/>
        <end position="10"/>
    </location>
</feature>
<gene>
    <name evidence="3" type="ORF">ACFFJH_19235</name>
</gene>
<dbReference type="EMBL" id="JBHLXJ010000035">
    <property type="protein sequence ID" value="MFC0351959.1"/>
    <property type="molecule type" value="Genomic_DNA"/>
</dbReference>
<name>A0ABV6IM83_9BURK</name>